<dbReference type="Proteomes" id="UP000184476">
    <property type="component" value="Unassembled WGS sequence"/>
</dbReference>
<proteinExistence type="predicted"/>
<gene>
    <name evidence="1" type="ORF">SAMN05444392_11825</name>
</gene>
<keyword evidence="2" id="KW-1185">Reference proteome</keyword>
<reference evidence="1 2" key="1">
    <citation type="submission" date="2016-11" db="EMBL/GenBank/DDBJ databases">
        <authorList>
            <person name="Jaros S."/>
            <person name="Januszkiewicz K."/>
            <person name="Wedrychowicz H."/>
        </authorList>
    </citation>
    <scope>NUCLEOTIDE SEQUENCE [LARGE SCALE GENOMIC DNA]</scope>
    <source>
        <strain evidence="1 2">DSM 44666</strain>
    </source>
</reference>
<organism evidence="1 2">
    <name type="scientific">Seinonella peptonophila</name>
    <dbReference type="NCBI Taxonomy" id="112248"/>
    <lineage>
        <taxon>Bacteria</taxon>
        <taxon>Bacillati</taxon>
        <taxon>Bacillota</taxon>
        <taxon>Bacilli</taxon>
        <taxon>Bacillales</taxon>
        <taxon>Thermoactinomycetaceae</taxon>
        <taxon>Seinonella</taxon>
    </lineage>
</organism>
<name>A0A1M5B4S8_9BACL</name>
<protein>
    <submittedName>
        <fullName evidence="1">Uncharacterized protein</fullName>
    </submittedName>
</protein>
<accession>A0A1M5B4S8</accession>
<sequence>MLPSELETLNSKIRALEVNIETLKARVNTGTATDKDRKRLKYLETRLDGMIKLRNRIS</sequence>
<dbReference type="EMBL" id="FQVL01000018">
    <property type="protein sequence ID" value="SHF37416.1"/>
    <property type="molecule type" value="Genomic_DNA"/>
</dbReference>
<evidence type="ECO:0000313" key="1">
    <source>
        <dbReference type="EMBL" id="SHF37416.1"/>
    </source>
</evidence>
<dbReference type="AlphaFoldDB" id="A0A1M5B4S8"/>
<evidence type="ECO:0000313" key="2">
    <source>
        <dbReference type="Proteomes" id="UP000184476"/>
    </source>
</evidence>